<protein>
    <submittedName>
        <fullName evidence="2">Uncharacterized protein</fullName>
    </submittedName>
</protein>
<name>X1ULK7_9ZZZZ</name>
<keyword evidence="1" id="KW-1133">Transmembrane helix</keyword>
<dbReference type="AlphaFoldDB" id="X1ULK7"/>
<feature type="transmembrane region" description="Helical" evidence="1">
    <location>
        <begin position="38"/>
        <end position="57"/>
    </location>
</feature>
<keyword evidence="1" id="KW-0812">Transmembrane</keyword>
<organism evidence="2">
    <name type="scientific">marine sediment metagenome</name>
    <dbReference type="NCBI Taxonomy" id="412755"/>
    <lineage>
        <taxon>unclassified sequences</taxon>
        <taxon>metagenomes</taxon>
        <taxon>ecological metagenomes</taxon>
    </lineage>
</organism>
<dbReference type="Pfam" id="PF18159">
    <property type="entry name" value="S_4TM"/>
    <property type="match status" value="1"/>
</dbReference>
<evidence type="ECO:0000313" key="2">
    <source>
        <dbReference type="EMBL" id="GAJ18353.1"/>
    </source>
</evidence>
<accession>X1ULK7</accession>
<reference evidence="2" key="1">
    <citation type="journal article" date="2014" name="Front. Microbiol.">
        <title>High frequency of phylogenetically diverse reductive dehalogenase-homologous genes in deep subseafloor sedimentary metagenomes.</title>
        <authorList>
            <person name="Kawai M."/>
            <person name="Futagami T."/>
            <person name="Toyoda A."/>
            <person name="Takaki Y."/>
            <person name="Nishi S."/>
            <person name="Hori S."/>
            <person name="Arai W."/>
            <person name="Tsubouchi T."/>
            <person name="Morono Y."/>
            <person name="Uchiyama I."/>
            <person name="Ito T."/>
            <person name="Fujiyama A."/>
            <person name="Inagaki F."/>
            <person name="Takami H."/>
        </authorList>
    </citation>
    <scope>NUCLEOTIDE SEQUENCE</scope>
    <source>
        <strain evidence="2">Expedition CK06-06</strain>
    </source>
</reference>
<dbReference type="InterPro" id="IPR049920">
    <property type="entry name" value="IK1_05631-like"/>
</dbReference>
<gene>
    <name evidence="2" type="ORF">S12H4_61150</name>
</gene>
<dbReference type="EMBL" id="BARW01040491">
    <property type="protein sequence ID" value="GAJ18353.1"/>
    <property type="molecule type" value="Genomic_DNA"/>
</dbReference>
<keyword evidence="1" id="KW-0472">Membrane</keyword>
<sequence length="122" mass="14006">KRVDKNMEPISKIQNEKPQLQHLAAQRQMYDEARKFKVYRMILTIPVAICWAILSTFLIRNGIMTLIGGLIIVLIDIFIFSNIEKSLCEKAAKTQELFDCDVLQMKWNRDSIGNPPAPDDIA</sequence>
<feature type="non-terminal residue" evidence="2">
    <location>
        <position position="1"/>
    </location>
</feature>
<proteinExistence type="predicted"/>
<feature type="non-terminal residue" evidence="2">
    <location>
        <position position="122"/>
    </location>
</feature>
<comment type="caution">
    <text evidence="2">The sequence shown here is derived from an EMBL/GenBank/DDBJ whole genome shotgun (WGS) entry which is preliminary data.</text>
</comment>
<feature type="transmembrane region" description="Helical" evidence="1">
    <location>
        <begin position="63"/>
        <end position="83"/>
    </location>
</feature>
<evidence type="ECO:0000256" key="1">
    <source>
        <dbReference type="SAM" id="Phobius"/>
    </source>
</evidence>